<dbReference type="GO" id="GO:0003676">
    <property type="term" value="F:nucleic acid binding"/>
    <property type="evidence" value="ECO:0007669"/>
    <property type="project" value="InterPro"/>
</dbReference>
<dbReference type="InterPro" id="IPR011856">
    <property type="entry name" value="tRNA_endonuc-like_dom_sf"/>
</dbReference>
<proteinExistence type="predicted"/>
<dbReference type="EMBL" id="QSPV01000002">
    <property type="protein sequence ID" value="RGJ96647.1"/>
    <property type="molecule type" value="Genomic_DNA"/>
</dbReference>
<organism evidence="1 2">
    <name type="scientific">Bacteroides uniformis</name>
    <dbReference type="NCBI Taxonomy" id="820"/>
    <lineage>
        <taxon>Bacteria</taxon>
        <taxon>Pseudomonadati</taxon>
        <taxon>Bacteroidota</taxon>
        <taxon>Bacteroidia</taxon>
        <taxon>Bacteroidales</taxon>
        <taxon>Bacteroidaceae</taxon>
        <taxon>Bacteroides</taxon>
    </lineage>
</organism>
<dbReference type="AlphaFoldDB" id="A0A412ML23"/>
<sequence length="217" mass="24962">MATKKNGFNTGIASEYLVLSMLYRLNYEAYITMGNKKSVDIWIMRDDKTAVSIDVKSVREYDSIPVGNVEAKDNHYVIFVIYNKKFEIEGTPTLPDFYIVPSSYVVESRKEYELKAGGERYNIFKKDIEGYKNHWELLNSSIKSGNVTHGKLEKEMNSKEEKQLVSSRWNDCSTMSIIHTPTEEERKKATDEMVDNAIKNAKKFADNKREGEGKEKG</sequence>
<protein>
    <recommendedName>
        <fullName evidence="3">PD(D/E)XK endonuclease domain-containing protein</fullName>
    </recommendedName>
</protein>
<gene>
    <name evidence="1" type="ORF">DXD40_04170</name>
</gene>
<accession>A0A412ML23</accession>
<dbReference type="Proteomes" id="UP000260844">
    <property type="component" value="Unassembled WGS sequence"/>
</dbReference>
<evidence type="ECO:0008006" key="3">
    <source>
        <dbReference type="Google" id="ProtNLM"/>
    </source>
</evidence>
<reference evidence="1 2" key="1">
    <citation type="submission" date="2018-08" db="EMBL/GenBank/DDBJ databases">
        <title>A genome reference for cultivated species of the human gut microbiota.</title>
        <authorList>
            <person name="Zou Y."/>
            <person name="Xue W."/>
            <person name="Luo G."/>
        </authorList>
    </citation>
    <scope>NUCLEOTIDE SEQUENCE [LARGE SCALE GENOMIC DNA]</scope>
    <source>
        <strain evidence="1 2">TM04-30</strain>
    </source>
</reference>
<dbReference type="RefSeq" id="WP_005835140.1">
    <property type="nucleotide sequence ID" value="NZ_CAXKYG010000016.1"/>
</dbReference>
<evidence type="ECO:0000313" key="2">
    <source>
        <dbReference type="Proteomes" id="UP000260844"/>
    </source>
</evidence>
<name>A0A412ML23_BACUN</name>
<evidence type="ECO:0000313" key="1">
    <source>
        <dbReference type="EMBL" id="RGJ96647.1"/>
    </source>
</evidence>
<dbReference type="Gene3D" id="3.40.1350.10">
    <property type="match status" value="1"/>
</dbReference>
<comment type="caution">
    <text evidence="1">The sequence shown here is derived from an EMBL/GenBank/DDBJ whole genome shotgun (WGS) entry which is preliminary data.</text>
</comment>